<dbReference type="RefSeq" id="WP_170266500.1">
    <property type="nucleotide sequence ID" value="NZ_BKAG01000001.1"/>
</dbReference>
<sequence length="56" mass="6724">MSWERFKNLFARNWKEKLLALVLAILFWFMIKGQAGRSNMPYGWGTERSVRPTSRF</sequence>
<gene>
    <name evidence="1" type="ORF">BGE01nite_01340</name>
</gene>
<dbReference type="Proteomes" id="UP000321577">
    <property type="component" value="Unassembled WGS sequence"/>
</dbReference>
<evidence type="ECO:0000313" key="1">
    <source>
        <dbReference type="EMBL" id="GEP40843.1"/>
    </source>
</evidence>
<protein>
    <submittedName>
        <fullName evidence="1">Uncharacterized protein</fullName>
    </submittedName>
</protein>
<keyword evidence="2" id="KW-1185">Reference proteome</keyword>
<accession>A0A512M278</accession>
<comment type="caution">
    <text evidence="1">The sequence shown here is derived from an EMBL/GenBank/DDBJ whole genome shotgun (WGS) entry which is preliminary data.</text>
</comment>
<organism evidence="1 2">
    <name type="scientific">Brevifollis gellanilyticus</name>
    <dbReference type="NCBI Taxonomy" id="748831"/>
    <lineage>
        <taxon>Bacteria</taxon>
        <taxon>Pseudomonadati</taxon>
        <taxon>Verrucomicrobiota</taxon>
        <taxon>Verrucomicrobiia</taxon>
        <taxon>Verrucomicrobiales</taxon>
        <taxon>Verrucomicrobiaceae</taxon>
    </lineage>
</organism>
<reference evidence="1 2" key="1">
    <citation type="submission" date="2019-07" db="EMBL/GenBank/DDBJ databases">
        <title>Whole genome shotgun sequence of Brevifollis gellanilyticus NBRC 108608.</title>
        <authorList>
            <person name="Hosoyama A."/>
            <person name="Uohara A."/>
            <person name="Ohji S."/>
            <person name="Ichikawa N."/>
        </authorList>
    </citation>
    <scope>NUCLEOTIDE SEQUENCE [LARGE SCALE GENOMIC DNA]</scope>
    <source>
        <strain evidence="1 2">NBRC 108608</strain>
    </source>
</reference>
<dbReference type="EMBL" id="BKAG01000001">
    <property type="protein sequence ID" value="GEP40843.1"/>
    <property type="molecule type" value="Genomic_DNA"/>
</dbReference>
<proteinExistence type="predicted"/>
<dbReference type="AlphaFoldDB" id="A0A512M278"/>
<name>A0A512M278_9BACT</name>
<evidence type="ECO:0000313" key="2">
    <source>
        <dbReference type="Proteomes" id="UP000321577"/>
    </source>
</evidence>